<evidence type="ECO:0000313" key="2">
    <source>
        <dbReference type="EMBL" id="QTX06292.1"/>
    </source>
</evidence>
<dbReference type="PANTHER" id="PTHR23131:SF0">
    <property type="entry name" value="ENDORIBONUCLEASE LACTB2"/>
    <property type="match status" value="1"/>
</dbReference>
<dbReference type="Proteomes" id="UP000671914">
    <property type="component" value="Chromosome"/>
</dbReference>
<dbReference type="SMART" id="SM00849">
    <property type="entry name" value="Lactamase_B"/>
    <property type="match status" value="1"/>
</dbReference>
<dbReference type="SUPFAM" id="SSF56281">
    <property type="entry name" value="Metallo-hydrolase/oxidoreductase"/>
    <property type="match status" value="1"/>
</dbReference>
<organism evidence="2 3">
    <name type="scientific">Agromyces archimandritae</name>
    <dbReference type="NCBI Taxonomy" id="2781962"/>
    <lineage>
        <taxon>Bacteria</taxon>
        <taxon>Bacillati</taxon>
        <taxon>Actinomycetota</taxon>
        <taxon>Actinomycetes</taxon>
        <taxon>Micrococcales</taxon>
        <taxon>Microbacteriaceae</taxon>
        <taxon>Agromyces</taxon>
    </lineage>
</organism>
<dbReference type="CDD" id="cd16278">
    <property type="entry name" value="metallo-hydrolase-like_MBL-fold"/>
    <property type="match status" value="1"/>
</dbReference>
<dbReference type="Pfam" id="PF00753">
    <property type="entry name" value="Lactamase_B"/>
    <property type="match status" value="1"/>
</dbReference>
<dbReference type="InterPro" id="IPR050662">
    <property type="entry name" value="Sec-metab_biosynth-thioest"/>
</dbReference>
<protein>
    <submittedName>
        <fullName evidence="2">MBL fold metallo-hydrolase</fullName>
    </submittedName>
</protein>
<dbReference type="EMBL" id="CP071696">
    <property type="protein sequence ID" value="QTX06292.1"/>
    <property type="molecule type" value="Genomic_DNA"/>
</dbReference>
<dbReference type="AlphaFoldDB" id="A0A975IQ51"/>
<keyword evidence="3" id="KW-1185">Reference proteome</keyword>
<accession>A0A975IQ51</accession>
<gene>
    <name evidence="2" type="ORF">G127AT_11175</name>
</gene>
<dbReference type="Gene3D" id="1.10.10.10">
    <property type="entry name" value="Winged helix-like DNA-binding domain superfamily/Winged helix DNA-binding domain"/>
    <property type="match status" value="1"/>
</dbReference>
<dbReference type="Gene3D" id="3.60.15.10">
    <property type="entry name" value="Ribonuclease Z/Hydroxyacylglutathione hydrolase-like"/>
    <property type="match status" value="1"/>
</dbReference>
<proteinExistence type="predicted"/>
<evidence type="ECO:0000313" key="3">
    <source>
        <dbReference type="Proteomes" id="UP000671914"/>
    </source>
</evidence>
<dbReference type="InterPro" id="IPR036388">
    <property type="entry name" value="WH-like_DNA-bd_sf"/>
</dbReference>
<dbReference type="InterPro" id="IPR036866">
    <property type="entry name" value="RibonucZ/Hydroxyglut_hydro"/>
</dbReference>
<name>A0A975IQ51_9MICO</name>
<reference evidence="2" key="1">
    <citation type="submission" date="2021-03" db="EMBL/GenBank/DDBJ databases">
        <title>Agromyces archimandritus sp. nov., isolated from the cockroach Archimandrita tessellata.</title>
        <authorList>
            <person name="Guzman J."/>
            <person name="Ortuzar M."/>
            <person name="Poehlein A."/>
            <person name="Daniel R."/>
            <person name="Trujillo M."/>
            <person name="Vilcinskas A."/>
        </authorList>
    </citation>
    <scope>NUCLEOTIDE SEQUENCE</scope>
    <source>
        <strain evidence="2">G127AT</strain>
    </source>
</reference>
<sequence>MTLGGTNSYVLAAPGADGVVVVDPGPADDAHLAALAARPVELILITHRHPDHVEGLARLRELTGAPSRSADPEFASGADPLADGDVVEAAGLRIEALATPGHTADSVSFVLPGDGEHGAVLTGDTILGHGSTVVAHPDGSLGDYLASLERLAGFGQATALPAHGPAGAPVGELAAAYLAHRRARLEEVRAALARLGDGASLEAVTDAVYPDVEPAIRFAAEASMRAQLAYLRAVGAAG</sequence>
<dbReference type="KEGG" id="aarc:G127AT_11175"/>
<dbReference type="InterPro" id="IPR001279">
    <property type="entry name" value="Metallo-B-lactamas"/>
</dbReference>
<evidence type="ECO:0000259" key="1">
    <source>
        <dbReference type="SMART" id="SM00849"/>
    </source>
</evidence>
<feature type="domain" description="Metallo-beta-lactamase" evidence="1">
    <location>
        <begin position="5"/>
        <end position="163"/>
    </location>
</feature>
<dbReference type="PANTHER" id="PTHR23131">
    <property type="entry name" value="ENDORIBONUCLEASE LACTB2"/>
    <property type="match status" value="1"/>
</dbReference>